<dbReference type="Gene3D" id="3.40.50.1820">
    <property type="entry name" value="alpha/beta hydrolase"/>
    <property type="match status" value="1"/>
</dbReference>
<feature type="domain" description="AB hydrolase-1" evidence="1">
    <location>
        <begin position="112"/>
        <end position="159"/>
    </location>
</feature>
<dbReference type="EMBL" id="CP042306">
    <property type="protein sequence ID" value="QDZ06888.1"/>
    <property type="molecule type" value="Genomic_DNA"/>
</dbReference>
<keyword evidence="3" id="KW-1185">Reference proteome</keyword>
<keyword evidence="2" id="KW-0378">Hydrolase</keyword>
<dbReference type="Proteomes" id="UP000315673">
    <property type="component" value="Chromosome"/>
</dbReference>
<proteinExistence type="predicted"/>
<dbReference type="OrthoDB" id="7389193at2"/>
<organism evidence="2 3">
    <name type="scientific">Sphingomonas panacisoli</name>
    <dbReference type="NCBI Taxonomy" id="1813879"/>
    <lineage>
        <taxon>Bacteria</taxon>
        <taxon>Pseudomonadati</taxon>
        <taxon>Pseudomonadota</taxon>
        <taxon>Alphaproteobacteria</taxon>
        <taxon>Sphingomonadales</taxon>
        <taxon>Sphingomonadaceae</taxon>
        <taxon>Sphingomonas</taxon>
    </lineage>
</organism>
<reference evidence="2 3" key="1">
    <citation type="submission" date="2019-07" db="EMBL/GenBank/DDBJ databases">
        <title>Full genome sequence of Sphingomonas sp. 4R-6-7(HKS19).</title>
        <authorList>
            <person name="Im W.-T."/>
        </authorList>
    </citation>
    <scope>NUCLEOTIDE SEQUENCE [LARGE SCALE GENOMIC DNA]</scope>
    <source>
        <strain evidence="2 3">HKS19</strain>
    </source>
</reference>
<dbReference type="InterPro" id="IPR029058">
    <property type="entry name" value="AB_hydrolase_fold"/>
</dbReference>
<dbReference type="KEGG" id="spai:FPZ24_04850"/>
<accession>A0A5B8LF80</accession>
<dbReference type="AlphaFoldDB" id="A0A5B8LF80"/>
<dbReference type="Pfam" id="PF00561">
    <property type="entry name" value="Abhydrolase_1"/>
    <property type="match status" value="1"/>
</dbReference>
<evidence type="ECO:0000313" key="3">
    <source>
        <dbReference type="Proteomes" id="UP000315673"/>
    </source>
</evidence>
<evidence type="ECO:0000259" key="1">
    <source>
        <dbReference type="Pfam" id="PF00561"/>
    </source>
</evidence>
<sequence>MTTVASASSIEAPSTLLALTELPRALADFSALAWTAPILATSPRGDGHAILVIPGFTAGDGSTTLLRHFLGQLGYDARGWKLGQNLGPRATGRAGEKLLSRLKAIAAEAKGPVSLVGWSLGGVMARQLARQAPEIVRQVITLGSPFTGNPRASSVWRLYQALSGQRLSDRATARQLRESRLAPPVPSTAIYTRDDGVVAWQNCVEPVGAATDNIEVRGSHCGLGANPAVLYAVADRLAQPADDWKPFERGGLRSWVYPSTACDVVH</sequence>
<gene>
    <name evidence="2" type="ORF">FPZ24_04850</name>
</gene>
<dbReference type="InterPro" id="IPR000073">
    <property type="entry name" value="AB_hydrolase_1"/>
</dbReference>
<dbReference type="SUPFAM" id="SSF53474">
    <property type="entry name" value="alpha/beta-Hydrolases"/>
    <property type="match status" value="1"/>
</dbReference>
<protein>
    <submittedName>
        <fullName evidence="2">Alpha/beta fold hydrolase</fullName>
    </submittedName>
</protein>
<name>A0A5B8LF80_9SPHN</name>
<evidence type="ECO:0000313" key="2">
    <source>
        <dbReference type="EMBL" id="QDZ06888.1"/>
    </source>
</evidence>
<dbReference type="GO" id="GO:0016787">
    <property type="term" value="F:hydrolase activity"/>
    <property type="evidence" value="ECO:0007669"/>
    <property type="project" value="UniProtKB-KW"/>
</dbReference>